<dbReference type="GeneID" id="94196600"/>
<reference evidence="2 3" key="1">
    <citation type="submission" date="2021-06" db="EMBL/GenBank/DDBJ databases">
        <title>Genome sequence of Babesia caballi.</title>
        <authorList>
            <person name="Yamagishi J."/>
            <person name="Kidaka T."/>
            <person name="Ochi A."/>
        </authorList>
    </citation>
    <scope>NUCLEOTIDE SEQUENCE [LARGE SCALE GENOMIC DNA]</scope>
    <source>
        <strain evidence="2">USDA-D6B2</strain>
    </source>
</reference>
<dbReference type="AlphaFoldDB" id="A0AAV4LZC6"/>
<keyword evidence="1" id="KW-1133">Transmembrane helix</keyword>
<proteinExistence type="predicted"/>
<protein>
    <submittedName>
        <fullName evidence="2">DUF2663 domain-containing protein</fullName>
    </submittedName>
</protein>
<keyword evidence="1" id="KW-0472">Membrane</keyword>
<evidence type="ECO:0000256" key="1">
    <source>
        <dbReference type="SAM" id="Phobius"/>
    </source>
</evidence>
<dbReference type="Proteomes" id="UP001497744">
    <property type="component" value="Unassembled WGS sequence"/>
</dbReference>
<keyword evidence="1" id="KW-0812">Transmembrane</keyword>
<sequence>MAFVTPPGSAINPLPPTAHLFASKHDSAPLMLNCPGGVCTSTFHDKIFRYTPKEHTLSWQKKLVVGPVYVFGLLLLALIAWLAVHFKKRREAYDDALEQRLLDSLGDEEQAIYA</sequence>
<evidence type="ECO:0000313" key="3">
    <source>
        <dbReference type="Proteomes" id="UP001497744"/>
    </source>
</evidence>
<accession>A0AAV4LZC6</accession>
<keyword evidence="3" id="KW-1185">Reference proteome</keyword>
<gene>
    <name evidence="2" type="ORF">BcabD6B2_45540</name>
</gene>
<feature type="transmembrane region" description="Helical" evidence="1">
    <location>
        <begin position="63"/>
        <end position="84"/>
    </location>
</feature>
<dbReference type="EMBL" id="BPLF01000004">
    <property type="protein sequence ID" value="GIX65119.1"/>
    <property type="molecule type" value="Genomic_DNA"/>
</dbReference>
<comment type="caution">
    <text evidence="2">The sequence shown here is derived from an EMBL/GenBank/DDBJ whole genome shotgun (WGS) entry which is preliminary data.</text>
</comment>
<organism evidence="2 3">
    <name type="scientific">Babesia caballi</name>
    <dbReference type="NCBI Taxonomy" id="5871"/>
    <lineage>
        <taxon>Eukaryota</taxon>
        <taxon>Sar</taxon>
        <taxon>Alveolata</taxon>
        <taxon>Apicomplexa</taxon>
        <taxon>Aconoidasida</taxon>
        <taxon>Piroplasmida</taxon>
        <taxon>Babesiidae</taxon>
        <taxon>Babesia</taxon>
    </lineage>
</organism>
<name>A0AAV4LZC6_BABCB</name>
<evidence type="ECO:0000313" key="2">
    <source>
        <dbReference type="EMBL" id="GIX65119.1"/>
    </source>
</evidence>
<dbReference type="RefSeq" id="XP_067717188.1">
    <property type="nucleotide sequence ID" value="XM_067861087.1"/>
</dbReference>